<dbReference type="EMBL" id="CMVM020000076">
    <property type="status" value="NOT_ANNOTATED_CDS"/>
    <property type="molecule type" value="Genomic_DNA"/>
</dbReference>
<dbReference type="EnsemblMetazoa" id="OVOC2995.1">
    <property type="protein sequence ID" value="OVOC2995.1"/>
    <property type="gene ID" value="WBGene00239804"/>
</dbReference>
<reference evidence="1" key="2">
    <citation type="submission" date="2022-06" db="UniProtKB">
        <authorList>
            <consortium name="EnsemblMetazoa"/>
        </authorList>
    </citation>
    <scope>IDENTIFICATION</scope>
</reference>
<dbReference type="Proteomes" id="UP000024404">
    <property type="component" value="Unassembled WGS sequence"/>
</dbReference>
<keyword evidence="2" id="KW-1185">Reference proteome</keyword>
<sequence>MREGLLRSWKLGDPTDIHPETLPSCSYCIFRISNQSSVLKQIKRSPAIKKCAIGWTGVGKGAIFREDGSSISARDDQAIKPGRIIDSSKTHLAAMTK</sequence>
<name>A0A8R1TRP5_ONCVO</name>
<protein>
    <submittedName>
        <fullName evidence="1">Uncharacterized protein</fullName>
    </submittedName>
</protein>
<proteinExistence type="predicted"/>
<organism evidence="1 2">
    <name type="scientific">Onchocerca volvulus</name>
    <dbReference type="NCBI Taxonomy" id="6282"/>
    <lineage>
        <taxon>Eukaryota</taxon>
        <taxon>Metazoa</taxon>
        <taxon>Ecdysozoa</taxon>
        <taxon>Nematoda</taxon>
        <taxon>Chromadorea</taxon>
        <taxon>Rhabditida</taxon>
        <taxon>Spirurina</taxon>
        <taxon>Spiruromorpha</taxon>
        <taxon>Filarioidea</taxon>
        <taxon>Onchocercidae</taxon>
        <taxon>Onchocerca</taxon>
    </lineage>
</organism>
<evidence type="ECO:0000313" key="1">
    <source>
        <dbReference type="EnsemblMetazoa" id="OVOC2995.1"/>
    </source>
</evidence>
<evidence type="ECO:0000313" key="2">
    <source>
        <dbReference type="Proteomes" id="UP000024404"/>
    </source>
</evidence>
<accession>A0A8R1TRP5</accession>
<dbReference type="AlphaFoldDB" id="A0A8R1TRP5"/>
<reference evidence="2" key="1">
    <citation type="submission" date="2013-10" db="EMBL/GenBank/DDBJ databases">
        <title>Genome sequencing of Onchocerca volvulus.</title>
        <authorList>
            <person name="Cotton J."/>
            <person name="Tsai J."/>
            <person name="Stanley E."/>
            <person name="Tracey A."/>
            <person name="Holroyd N."/>
            <person name="Lustigman S."/>
            <person name="Berriman M."/>
        </authorList>
    </citation>
    <scope>NUCLEOTIDE SEQUENCE</scope>
</reference>